<proteinExistence type="predicted"/>
<accession>A0A8H7PMN1</accession>
<feature type="non-terminal residue" evidence="4">
    <location>
        <position position="428"/>
    </location>
</feature>
<dbReference type="Proteomes" id="UP000612746">
    <property type="component" value="Unassembled WGS sequence"/>
</dbReference>
<dbReference type="OrthoDB" id="407355at2759"/>
<dbReference type="GO" id="GO:0004099">
    <property type="term" value="F:chitin deacetylase activity"/>
    <property type="evidence" value="ECO:0007669"/>
    <property type="project" value="TreeGrafter"/>
</dbReference>
<gene>
    <name evidence="4" type="ORF">INT44_007501</name>
</gene>
<dbReference type="PANTHER" id="PTHR10587">
    <property type="entry name" value="GLYCOSYL TRANSFERASE-RELATED"/>
    <property type="match status" value="1"/>
</dbReference>
<dbReference type="InterPro" id="IPR002509">
    <property type="entry name" value="NODB_dom"/>
</dbReference>
<protein>
    <recommendedName>
        <fullName evidence="3">NodB homology domain-containing protein</fullName>
    </recommendedName>
</protein>
<dbReference type="SUPFAM" id="SSF88713">
    <property type="entry name" value="Glycoside hydrolase/deacetylase"/>
    <property type="match status" value="1"/>
</dbReference>
<evidence type="ECO:0000313" key="5">
    <source>
        <dbReference type="Proteomes" id="UP000612746"/>
    </source>
</evidence>
<feature type="signal peptide" evidence="2">
    <location>
        <begin position="1"/>
        <end position="21"/>
    </location>
</feature>
<keyword evidence="5" id="KW-1185">Reference proteome</keyword>
<dbReference type="PROSITE" id="PS51677">
    <property type="entry name" value="NODB"/>
    <property type="match status" value="1"/>
</dbReference>
<comment type="caution">
    <text evidence="4">The sequence shown here is derived from an EMBL/GenBank/DDBJ whole genome shotgun (WGS) entry which is preliminary data.</text>
</comment>
<dbReference type="AlphaFoldDB" id="A0A8H7PMN1"/>
<feature type="chain" id="PRO_5034151088" description="NodB homology domain-containing protein" evidence="2">
    <location>
        <begin position="22"/>
        <end position="428"/>
    </location>
</feature>
<keyword evidence="2" id="KW-0732">Signal</keyword>
<dbReference type="Gene3D" id="3.20.20.370">
    <property type="entry name" value="Glycoside hydrolase/deacetylase"/>
    <property type="match status" value="1"/>
</dbReference>
<dbReference type="InterPro" id="IPR050248">
    <property type="entry name" value="Polysacc_deacetylase_ArnD"/>
</dbReference>
<dbReference type="InterPro" id="IPR011330">
    <property type="entry name" value="Glyco_hydro/deAcase_b/a-brl"/>
</dbReference>
<feature type="domain" description="NodB homology" evidence="3">
    <location>
        <begin position="149"/>
        <end position="348"/>
    </location>
</feature>
<evidence type="ECO:0000256" key="1">
    <source>
        <dbReference type="SAM" id="MobiDB-lite"/>
    </source>
</evidence>
<feature type="compositionally biased region" description="Polar residues" evidence="1">
    <location>
        <begin position="374"/>
        <end position="386"/>
    </location>
</feature>
<feature type="region of interest" description="Disordered" evidence="1">
    <location>
        <begin position="370"/>
        <end position="403"/>
    </location>
</feature>
<name>A0A8H7PMN1_9FUNG</name>
<sequence length="428" mass="47524">LNSIMIYRLAIISAWMSVVLAQANDGILPQSSPAYLSDVPMPTGVVNAVPSQPYPTGSLDMHWKLDLSKYPAVKQVPPTDSTEVKNAIAAIDWSKVPNAPIRKKLPSGDLDVSSYNVEQDPDCWWSASICKDPKAKYLPSDHYMCPTVGDWGLNYDDGPLNPVNFDHPDSWAEPALYDFLTDQNKTATLFYIGSYVVSFPSAAQRALNSGNVLCSHTWSHKQMTSLTNEQLVAEFYWSLRAIKEATGVTTKCWRPPFGDVDDRVRAIAHQMGMRTFLWEQDSFDWQIGGGHPSSVVDGYFEKWLADRNTSADSTNGHVTLQHELNADTIKIAMKWLPEVSKKFNVMPIHQCLDDTSPYWETNFVYPKRDGSVPDTKQQQVDSSKPSAASRETGMSSSPTQQASSSSSVHATLLPFVAASAMFIYGAYF</sequence>
<reference evidence="4" key="1">
    <citation type="submission" date="2020-12" db="EMBL/GenBank/DDBJ databases">
        <title>Metabolic potential, ecology and presence of endohyphal bacteria is reflected in genomic diversity of Mucoromycotina.</title>
        <authorList>
            <person name="Muszewska A."/>
            <person name="Okrasinska A."/>
            <person name="Steczkiewicz K."/>
            <person name="Drgas O."/>
            <person name="Orlowska M."/>
            <person name="Perlinska-Lenart U."/>
            <person name="Aleksandrzak-Piekarczyk T."/>
            <person name="Szatraj K."/>
            <person name="Zielenkiewicz U."/>
            <person name="Pilsyk S."/>
            <person name="Malc E."/>
            <person name="Mieczkowski P."/>
            <person name="Kruszewska J.S."/>
            <person name="Biernat P."/>
            <person name="Pawlowska J."/>
        </authorList>
    </citation>
    <scope>NUCLEOTIDE SEQUENCE</scope>
    <source>
        <strain evidence="4">WA0000051536</strain>
    </source>
</reference>
<dbReference type="Pfam" id="PF01522">
    <property type="entry name" value="Polysacc_deac_1"/>
    <property type="match status" value="1"/>
</dbReference>
<dbReference type="GO" id="GO:0009272">
    <property type="term" value="P:fungal-type cell wall biogenesis"/>
    <property type="evidence" value="ECO:0007669"/>
    <property type="project" value="UniProtKB-ARBA"/>
</dbReference>
<dbReference type="GO" id="GO:0005975">
    <property type="term" value="P:carbohydrate metabolic process"/>
    <property type="evidence" value="ECO:0007669"/>
    <property type="project" value="InterPro"/>
</dbReference>
<dbReference type="PANTHER" id="PTHR10587:SF98">
    <property type="entry name" value="CHITIN DEACETYLASE"/>
    <property type="match status" value="1"/>
</dbReference>
<evidence type="ECO:0000259" key="3">
    <source>
        <dbReference type="PROSITE" id="PS51677"/>
    </source>
</evidence>
<organism evidence="4 5">
    <name type="scientific">Umbelopsis vinacea</name>
    <dbReference type="NCBI Taxonomy" id="44442"/>
    <lineage>
        <taxon>Eukaryota</taxon>
        <taxon>Fungi</taxon>
        <taxon>Fungi incertae sedis</taxon>
        <taxon>Mucoromycota</taxon>
        <taxon>Mucoromycotina</taxon>
        <taxon>Umbelopsidomycetes</taxon>
        <taxon>Umbelopsidales</taxon>
        <taxon>Umbelopsidaceae</taxon>
        <taxon>Umbelopsis</taxon>
    </lineage>
</organism>
<dbReference type="EMBL" id="JAEPRA010000013">
    <property type="protein sequence ID" value="KAG2176837.1"/>
    <property type="molecule type" value="Genomic_DNA"/>
</dbReference>
<evidence type="ECO:0000256" key="2">
    <source>
        <dbReference type="SAM" id="SignalP"/>
    </source>
</evidence>
<dbReference type="GO" id="GO:0016020">
    <property type="term" value="C:membrane"/>
    <property type="evidence" value="ECO:0007669"/>
    <property type="project" value="TreeGrafter"/>
</dbReference>
<evidence type="ECO:0000313" key="4">
    <source>
        <dbReference type="EMBL" id="KAG2176837.1"/>
    </source>
</evidence>